<name>A0ACA9NC56_9GLOM</name>
<sequence>MHISKQYLLIGLIPDDAVAELLGLELPKRIVNLALGNYAALVESSFLDEIWRIRCNAVAEWEKEIGIDTAMKRSNPKSTVKESAVTDKSLTSRVENNKSKGETS</sequence>
<evidence type="ECO:0000313" key="2">
    <source>
        <dbReference type="Proteomes" id="UP000789702"/>
    </source>
</evidence>
<protein>
    <submittedName>
        <fullName evidence="1">6768_t:CDS:1</fullName>
    </submittedName>
</protein>
<comment type="caution">
    <text evidence="1">The sequence shown here is derived from an EMBL/GenBank/DDBJ whole genome shotgun (WGS) entry which is preliminary data.</text>
</comment>
<dbReference type="Proteomes" id="UP000789702">
    <property type="component" value="Unassembled WGS sequence"/>
</dbReference>
<organism evidence="1 2">
    <name type="scientific">Dentiscutata heterogama</name>
    <dbReference type="NCBI Taxonomy" id="1316150"/>
    <lineage>
        <taxon>Eukaryota</taxon>
        <taxon>Fungi</taxon>
        <taxon>Fungi incertae sedis</taxon>
        <taxon>Mucoromycota</taxon>
        <taxon>Glomeromycotina</taxon>
        <taxon>Glomeromycetes</taxon>
        <taxon>Diversisporales</taxon>
        <taxon>Gigasporaceae</taxon>
        <taxon>Dentiscutata</taxon>
    </lineage>
</organism>
<dbReference type="EMBL" id="CAJVPU010014821">
    <property type="protein sequence ID" value="CAG8642409.1"/>
    <property type="molecule type" value="Genomic_DNA"/>
</dbReference>
<feature type="non-terminal residue" evidence="1">
    <location>
        <position position="104"/>
    </location>
</feature>
<proteinExistence type="predicted"/>
<gene>
    <name evidence="1" type="ORF">DHETER_LOCUS8903</name>
</gene>
<reference evidence="1" key="1">
    <citation type="submission" date="2021-06" db="EMBL/GenBank/DDBJ databases">
        <authorList>
            <person name="Kallberg Y."/>
            <person name="Tangrot J."/>
            <person name="Rosling A."/>
        </authorList>
    </citation>
    <scope>NUCLEOTIDE SEQUENCE</scope>
    <source>
        <strain evidence="1">IL203A</strain>
    </source>
</reference>
<keyword evidence="2" id="KW-1185">Reference proteome</keyword>
<evidence type="ECO:0000313" key="1">
    <source>
        <dbReference type="EMBL" id="CAG8642409.1"/>
    </source>
</evidence>
<accession>A0ACA9NC56</accession>